<protein>
    <submittedName>
        <fullName evidence="1">Uncharacterized protein</fullName>
    </submittedName>
</protein>
<reference evidence="1 2" key="2">
    <citation type="submission" date="2007-04" db="EMBL/GenBank/DDBJ databases">
        <authorList>
            <person name="Fulton L."/>
            <person name="Clifton S."/>
            <person name="Fulton B."/>
            <person name="Xu J."/>
            <person name="Minx P."/>
            <person name="Mardis E.R."/>
            <person name="Wilson R.K."/>
        </authorList>
    </citation>
    <scope>NUCLEOTIDE SEQUENCE [LARGE SCALE GENOMIC DNA]</scope>
    <source>
        <strain evidence="2">ATCC 25986 / DSM 3979 / JCM 10188 / KCTC 3647 / NCTC 11838 / VPI 1003</strain>
    </source>
</reference>
<dbReference type="EMBL" id="AAVN02000001">
    <property type="protein sequence ID" value="EBA40487.1"/>
    <property type="molecule type" value="Genomic_DNA"/>
</dbReference>
<organism evidence="1 2">
    <name type="scientific">Collinsella aerofaciens (strain ATCC 25986 / DSM 3979 / JCM 10188 / KCTC 3647 / NCTC 11838 / VPI 1003)</name>
    <dbReference type="NCBI Taxonomy" id="411903"/>
    <lineage>
        <taxon>Bacteria</taxon>
        <taxon>Bacillati</taxon>
        <taxon>Actinomycetota</taxon>
        <taxon>Coriobacteriia</taxon>
        <taxon>Coriobacteriales</taxon>
        <taxon>Coriobacteriaceae</taxon>
        <taxon>Collinsella</taxon>
    </lineage>
</organism>
<evidence type="ECO:0000313" key="1">
    <source>
        <dbReference type="EMBL" id="EBA40487.1"/>
    </source>
</evidence>
<comment type="caution">
    <text evidence="1">The sequence shown here is derived from an EMBL/GenBank/DDBJ whole genome shotgun (WGS) entry which is preliminary data.</text>
</comment>
<dbReference type="AlphaFoldDB" id="A4E6X9"/>
<evidence type="ECO:0000313" key="2">
    <source>
        <dbReference type="Proteomes" id="UP000002979"/>
    </source>
</evidence>
<dbReference type="Proteomes" id="UP000002979">
    <property type="component" value="Unassembled WGS sequence"/>
</dbReference>
<sequence length="73" mass="8122">MSKATGFMIKIRRLLVEKTNISNRNGIKKSSIGTDEINCRALFIGANTVQIRKSTNLFLSNYLAGRTKIAGYI</sequence>
<gene>
    <name evidence="1" type="ORF">COLAER_00154</name>
</gene>
<accession>A4E6X9</accession>
<reference evidence="1 2" key="1">
    <citation type="submission" date="2007-01" db="EMBL/GenBank/DDBJ databases">
        <title>Draft genome sequence of Collinsella aerofaciens (ATCC 25986).</title>
        <authorList>
            <person name="Sudarsanam P."/>
            <person name="Ley R."/>
            <person name="Guruge J."/>
            <person name="Turnbaugh P.J."/>
            <person name="Mahowald M."/>
            <person name="Liep D."/>
            <person name="Gordon J."/>
        </authorList>
    </citation>
    <scope>NUCLEOTIDE SEQUENCE [LARGE SCALE GENOMIC DNA]</scope>
    <source>
        <strain evidence="2">ATCC 25986 / DSM 3979 / JCM 10188 / KCTC 3647 / NCTC 11838 / VPI 1003</strain>
    </source>
</reference>
<name>A4E6X9_COLAA</name>
<proteinExistence type="predicted"/>